<sequence length="266" mass="30136">MEHYLGKILDNPMIDDPVKGAPDVHKHFTRYSKGQFGGPVVKFSQTSEKITIWCSHEYEDAVFRIAVDSIPDEKLNVTGAILGAMDFTPLIQKIGLGKEFYPTKSKGKTVNYTATIKTPISVDKELLQTLSVRGTPYVYSLLSFTSADQKMTLKIKKKPPRPDSKNPDDSSLGSKLKFCILKMRKTPEVVKTIIDTFAKDFVDEIPNKWKSITIQNTYEITSLIFPEKKEGLSSRKYRLNTLREGKLNRVATIDSTDYKNSINFRV</sequence>
<dbReference type="AlphaFoldDB" id="A0A5B9D6H1"/>
<dbReference type="KEGG" id="psyt:DSAG12_00389"/>
<gene>
    <name evidence="1" type="ORF">DSAG12_00389</name>
</gene>
<proteinExistence type="predicted"/>
<reference evidence="1 2" key="2">
    <citation type="journal article" date="2024" name="Int. J. Syst. Evol. Microbiol.">
        <title>Promethearchaeum syntrophicum gen. nov., sp. nov., an anaerobic, obligately syntrophic archaeon, the first isolate of the lineage 'Asgard' archaea, and proposal of the new archaeal phylum Promethearchaeota phyl. nov. and kingdom Promethearchaeati regn. nov.</title>
        <authorList>
            <person name="Imachi H."/>
            <person name="Nobu M.K."/>
            <person name="Kato S."/>
            <person name="Takaki Y."/>
            <person name="Miyazaki M."/>
            <person name="Miyata M."/>
            <person name="Ogawara M."/>
            <person name="Saito Y."/>
            <person name="Sakai S."/>
            <person name="Tahara Y.O."/>
            <person name="Takano Y."/>
            <person name="Tasumi E."/>
            <person name="Uematsu K."/>
            <person name="Yoshimura T."/>
            <person name="Itoh T."/>
            <person name="Ohkuma M."/>
            <person name="Takai K."/>
        </authorList>
    </citation>
    <scope>NUCLEOTIDE SEQUENCE [LARGE SCALE GENOMIC DNA]</scope>
    <source>
        <strain evidence="1 2">MK-D1</strain>
    </source>
</reference>
<protein>
    <submittedName>
        <fullName evidence="1">Uncharacterized protein</fullName>
    </submittedName>
</protein>
<reference evidence="1 2" key="1">
    <citation type="journal article" date="2020" name="Nature">
        <title>Isolation of an archaeon at the prokaryote-eukaryote interface.</title>
        <authorList>
            <person name="Imachi H."/>
            <person name="Nobu M.K."/>
            <person name="Nakahara N."/>
            <person name="Morono Y."/>
            <person name="Ogawara M."/>
            <person name="Takaki Y."/>
            <person name="Takano Y."/>
            <person name="Uematsu K."/>
            <person name="Ikuta T."/>
            <person name="Ito M."/>
            <person name="Matsui Y."/>
            <person name="Miyazaki M."/>
            <person name="Murata K."/>
            <person name="Saito Y."/>
            <person name="Sakai S."/>
            <person name="Song C."/>
            <person name="Tasumi E."/>
            <person name="Yamanaka Y."/>
            <person name="Yamaguchi T."/>
            <person name="Kamagata Y."/>
            <person name="Tamaki H."/>
            <person name="Takai K."/>
        </authorList>
    </citation>
    <scope>NUCLEOTIDE SEQUENCE [LARGE SCALE GENOMIC DNA]</scope>
    <source>
        <strain evidence="1 2">MK-D1</strain>
    </source>
</reference>
<dbReference type="EMBL" id="CP042905">
    <property type="protein sequence ID" value="QEE14576.1"/>
    <property type="molecule type" value="Genomic_DNA"/>
</dbReference>
<dbReference type="RefSeq" id="WP_147661525.1">
    <property type="nucleotide sequence ID" value="NZ_CP042905.2"/>
</dbReference>
<name>A0A5B9D6H1_9ARCH</name>
<dbReference type="GeneID" id="41328392"/>
<accession>A0A5B9D6H1</accession>
<dbReference type="Proteomes" id="UP000321408">
    <property type="component" value="Chromosome"/>
</dbReference>
<keyword evidence="2" id="KW-1185">Reference proteome</keyword>
<evidence type="ECO:0000313" key="1">
    <source>
        <dbReference type="EMBL" id="QEE14576.1"/>
    </source>
</evidence>
<organism evidence="1 2">
    <name type="scientific">Promethearchaeum syntrophicum</name>
    <dbReference type="NCBI Taxonomy" id="2594042"/>
    <lineage>
        <taxon>Archaea</taxon>
        <taxon>Promethearchaeati</taxon>
        <taxon>Promethearchaeota</taxon>
        <taxon>Promethearchaeia</taxon>
        <taxon>Promethearchaeales</taxon>
        <taxon>Promethearchaeaceae</taxon>
        <taxon>Promethearchaeum</taxon>
    </lineage>
</organism>
<evidence type="ECO:0000313" key="2">
    <source>
        <dbReference type="Proteomes" id="UP000321408"/>
    </source>
</evidence>